<evidence type="ECO:0000313" key="2">
    <source>
        <dbReference type="Proteomes" id="UP000070299"/>
    </source>
</evidence>
<organism evidence="1 2">
    <name type="scientific">Paraglaciecola hydrolytica</name>
    <dbReference type="NCBI Taxonomy" id="1799789"/>
    <lineage>
        <taxon>Bacteria</taxon>
        <taxon>Pseudomonadati</taxon>
        <taxon>Pseudomonadota</taxon>
        <taxon>Gammaproteobacteria</taxon>
        <taxon>Alteromonadales</taxon>
        <taxon>Alteromonadaceae</taxon>
        <taxon>Paraglaciecola</taxon>
    </lineage>
</organism>
<evidence type="ECO:0000313" key="1">
    <source>
        <dbReference type="EMBL" id="KXI27209.1"/>
    </source>
</evidence>
<dbReference type="AlphaFoldDB" id="A0A148KLR8"/>
<sequence>MCKKTLNELSQIARMNEDQALTIILSTNFAAIVKNKAMPLSEMIPSSIWQKYSQSRRGFIGKVFCRLHKELGFKFGGKGKSGTTNLYLLVN</sequence>
<gene>
    <name evidence="1" type="ORF">AX660_01180</name>
</gene>
<reference evidence="2" key="1">
    <citation type="submission" date="2016-02" db="EMBL/GenBank/DDBJ databases">
        <authorList>
            <person name="Schultz-Johansen M."/>
            <person name="Glaring M.A."/>
            <person name="Bech P.K."/>
            <person name="Stougaard P."/>
        </authorList>
    </citation>
    <scope>NUCLEOTIDE SEQUENCE [LARGE SCALE GENOMIC DNA]</scope>
    <source>
        <strain evidence="2">S66</strain>
    </source>
</reference>
<comment type="caution">
    <text evidence="1">The sequence shown here is derived from an EMBL/GenBank/DDBJ whole genome shotgun (WGS) entry which is preliminary data.</text>
</comment>
<protein>
    <submittedName>
        <fullName evidence="1">Uncharacterized protein</fullName>
    </submittedName>
</protein>
<dbReference type="EMBL" id="LSNE01000014">
    <property type="protein sequence ID" value="KXI27209.1"/>
    <property type="molecule type" value="Genomic_DNA"/>
</dbReference>
<name>A0A148KLR8_9ALTE</name>
<keyword evidence="2" id="KW-1185">Reference proteome</keyword>
<accession>A0A148KLR8</accession>
<proteinExistence type="predicted"/>
<dbReference type="RefSeq" id="WP_068381242.1">
    <property type="nucleotide sequence ID" value="NZ_LSNE01000014.1"/>
</dbReference>
<dbReference type="Proteomes" id="UP000070299">
    <property type="component" value="Unassembled WGS sequence"/>
</dbReference>